<dbReference type="PROSITE" id="PS51352">
    <property type="entry name" value="THIOREDOXIN_2"/>
    <property type="match status" value="1"/>
</dbReference>
<dbReference type="InterPro" id="IPR017937">
    <property type="entry name" value="Thioredoxin_CS"/>
</dbReference>
<dbReference type="Gene3D" id="3.40.30.10">
    <property type="entry name" value="Glutaredoxin"/>
    <property type="match status" value="1"/>
</dbReference>
<feature type="signal peptide" evidence="1">
    <location>
        <begin position="1"/>
        <end position="23"/>
    </location>
</feature>
<feature type="chain" id="PRO_5019801052" description="Thioredoxin domain-containing protein" evidence="1">
    <location>
        <begin position="24"/>
        <end position="75"/>
    </location>
</feature>
<dbReference type="STRING" id="3750.A0A498JW57"/>
<feature type="domain" description="Thioredoxin" evidence="2">
    <location>
        <begin position="8"/>
        <end position="75"/>
    </location>
</feature>
<gene>
    <name evidence="3" type="ORF">DVH24_010329</name>
</gene>
<dbReference type="GO" id="GO:0034976">
    <property type="term" value="P:response to endoplasmic reticulum stress"/>
    <property type="evidence" value="ECO:0007669"/>
    <property type="project" value="TreeGrafter"/>
</dbReference>
<evidence type="ECO:0000313" key="3">
    <source>
        <dbReference type="EMBL" id="RXH98004.1"/>
    </source>
</evidence>
<accession>A0A498JW57</accession>
<dbReference type="PROSITE" id="PS00194">
    <property type="entry name" value="THIOREDOXIN_1"/>
    <property type="match status" value="1"/>
</dbReference>
<dbReference type="InterPro" id="IPR036249">
    <property type="entry name" value="Thioredoxin-like_sf"/>
</dbReference>
<comment type="caution">
    <text evidence="3">The sequence shown here is derived from an EMBL/GenBank/DDBJ whole genome shotgun (WGS) entry which is preliminary data.</text>
</comment>
<evidence type="ECO:0000313" key="4">
    <source>
        <dbReference type="Proteomes" id="UP000290289"/>
    </source>
</evidence>
<dbReference type="EMBL" id="RDQH01000331">
    <property type="protein sequence ID" value="RXH98004.1"/>
    <property type="molecule type" value="Genomic_DNA"/>
</dbReference>
<dbReference type="PANTHER" id="PTHR45815:SF3">
    <property type="entry name" value="PROTEIN DISULFIDE-ISOMERASE A6"/>
    <property type="match status" value="1"/>
</dbReference>
<dbReference type="GO" id="GO:0015035">
    <property type="term" value="F:protein-disulfide reductase activity"/>
    <property type="evidence" value="ECO:0007669"/>
    <property type="project" value="TreeGrafter"/>
</dbReference>
<evidence type="ECO:0000256" key="1">
    <source>
        <dbReference type="SAM" id="SignalP"/>
    </source>
</evidence>
<dbReference type="AlphaFoldDB" id="A0A498JW57"/>
<sequence length="75" mass="8237">MASSKTLFAFGAQALLLASSAFTDDVVALTKDNFEKEVGQDRATLVEFYAPWCGHCKKLAPEYEKLGSCFKKAKL</sequence>
<dbReference type="SUPFAM" id="SSF52833">
    <property type="entry name" value="Thioredoxin-like"/>
    <property type="match status" value="1"/>
</dbReference>
<protein>
    <recommendedName>
        <fullName evidence="2">Thioredoxin domain-containing protein</fullName>
    </recommendedName>
</protein>
<dbReference type="GO" id="GO:0005788">
    <property type="term" value="C:endoplasmic reticulum lumen"/>
    <property type="evidence" value="ECO:0007669"/>
    <property type="project" value="TreeGrafter"/>
</dbReference>
<proteinExistence type="predicted"/>
<dbReference type="PANTHER" id="PTHR45815">
    <property type="entry name" value="PROTEIN DISULFIDE-ISOMERASE A6"/>
    <property type="match status" value="1"/>
</dbReference>
<name>A0A498JW57_MALDO</name>
<dbReference type="Pfam" id="PF00085">
    <property type="entry name" value="Thioredoxin"/>
    <property type="match status" value="1"/>
</dbReference>
<dbReference type="Proteomes" id="UP000290289">
    <property type="component" value="Chromosome 5"/>
</dbReference>
<organism evidence="3 4">
    <name type="scientific">Malus domestica</name>
    <name type="common">Apple</name>
    <name type="synonym">Pyrus malus</name>
    <dbReference type="NCBI Taxonomy" id="3750"/>
    <lineage>
        <taxon>Eukaryota</taxon>
        <taxon>Viridiplantae</taxon>
        <taxon>Streptophyta</taxon>
        <taxon>Embryophyta</taxon>
        <taxon>Tracheophyta</taxon>
        <taxon>Spermatophyta</taxon>
        <taxon>Magnoliopsida</taxon>
        <taxon>eudicotyledons</taxon>
        <taxon>Gunneridae</taxon>
        <taxon>Pentapetalae</taxon>
        <taxon>rosids</taxon>
        <taxon>fabids</taxon>
        <taxon>Rosales</taxon>
        <taxon>Rosaceae</taxon>
        <taxon>Amygdaloideae</taxon>
        <taxon>Maleae</taxon>
        <taxon>Malus</taxon>
    </lineage>
</organism>
<keyword evidence="1" id="KW-0732">Signal</keyword>
<keyword evidence="4" id="KW-1185">Reference proteome</keyword>
<reference evidence="3 4" key="1">
    <citation type="submission" date="2018-10" db="EMBL/GenBank/DDBJ databases">
        <title>A high-quality apple genome assembly.</title>
        <authorList>
            <person name="Hu J."/>
        </authorList>
    </citation>
    <scope>NUCLEOTIDE SEQUENCE [LARGE SCALE GENOMIC DNA]</scope>
    <source>
        <strain evidence="4">cv. HFTH1</strain>
        <tissue evidence="3">Young leaf</tissue>
    </source>
</reference>
<evidence type="ECO:0000259" key="2">
    <source>
        <dbReference type="PROSITE" id="PS51352"/>
    </source>
</evidence>
<dbReference type="InterPro" id="IPR013766">
    <property type="entry name" value="Thioredoxin_domain"/>
</dbReference>